<feature type="chain" id="PRO_5041354404" evidence="1">
    <location>
        <begin position="21"/>
        <end position="457"/>
    </location>
</feature>
<organism evidence="2 3">
    <name type="scientific">Steinernema hermaphroditum</name>
    <dbReference type="NCBI Taxonomy" id="289476"/>
    <lineage>
        <taxon>Eukaryota</taxon>
        <taxon>Metazoa</taxon>
        <taxon>Ecdysozoa</taxon>
        <taxon>Nematoda</taxon>
        <taxon>Chromadorea</taxon>
        <taxon>Rhabditida</taxon>
        <taxon>Tylenchina</taxon>
        <taxon>Panagrolaimomorpha</taxon>
        <taxon>Strongyloidoidea</taxon>
        <taxon>Steinernematidae</taxon>
        <taxon>Steinernema</taxon>
    </lineage>
</organism>
<comment type="caution">
    <text evidence="2">The sequence shown here is derived from an EMBL/GenBank/DDBJ whole genome shotgun (WGS) entry which is preliminary data.</text>
</comment>
<dbReference type="Proteomes" id="UP001175271">
    <property type="component" value="Unassembled WGS sequence"/>
</dbReference>
<proteinExistence type="predicted"/>
<sequence>MKIKHIFLLALLAVIRLGSSFDKRVRFSITTPTEEFPESELANLNYDFEHSIQTVKYIKADPVGNLLHALKSIDDVLKPMRYLLRYKAPTNNTEIKELATRLSDALTPPRPKRPDFMFGSKFDLPFEFDMFTTNIIERTWHGTVSYGFTPGPRLWDIEKAFHEFCPWHFPSYMTGLVSYVSDRSMTDFEMDANYESLHALEDLQIYLAEYAFGMAIPIQCCFMVADIDASDLLEKDIDQINRSFDLMREDHYKNVLNGITAKVRELLDGIDRGLGRSTRRDAYIQESHYFEPDVNNVAGKIETFLSKYYNDSKESYNVFIWNKNCSVPSLNFTFDWADPSIVHLPGTPQTQAHVHKGYIFFVNRSAKDSKNRKIFEERREELQSKLYMESSGIMFWDHVDHESAKKSVEGIQQLHKFPFATAFVVPENDDNCVSSVNFEVIEREGIKGYKTYALFGF</sequence>
<keyword evidence="1" id="KW-0732">Signal</keyword>
<feature type="signal peptide" evidence="1">
    <location>
        <begin position="1"/>
        <end position="20"/>
    </location>
</feature>
<dbReference type="EMBL" id="JAUCMV010000004">
    <property type="protein sequence ID" value="KAK0400836.1"/>
    <property type="molecule type" value="Genomic_DNA"/>
</dbReference>
<keyword evidence="3" id="KW-1185">Reference proteome</keyword>
<dbReference type="AlphaFoldDB" id="A0AA39H7U1"/>
<evidence type="ECO:0000313" key="2">
    <source>
        <dbReference type="EMBL" id="KAK0400836.1"/>
    </source>
</evidence>
<protein>
    <submittedName>
        <fullName evidence="2">Uncharacterized protein</fullName>
    </submittedName>
</protein>
<reference evidence="2" key="1">
    <citation type="submission" date="2023-06" db="EMBL/GenBank/DDBJ databases">
        <title>Genomic analysis of the entomopathogenic nematode Steinernema hermaphroditum.</title>
        <authorList>
            <person name="Schwarz E.M."/>
            <person name="Heppert J.K."/>
            <person name="Baniya A."/>
            <person name="Schwartz H.T."/>
            <person name="Tan C.-H."/>
            <person name="Antoshechkin I."/>
            <person name="Sternberg P.W."/>
            <person name="Goodrich-Blair H."/>
            <person name="Dillman A.R."/>
        </authorList>
    </citation>
    <scope>NUCLEOTIDE SEQUENCE</scope>
    <source>
        <strain evidence="2">PS9179</strain>
        <tissue evidence="2">Whole animal</tissue>
    </source>
</reference>
<gene>
    <name evidence="2" type="ORF">QR680_015474</name>
</gene>
<accession>A0AA39H7U1</accession>
<evidence type="ECO:0000313" key="3">
    <source>
        <dbReference type="Proteomes" id="UP001175271"/>
    </source>
</evidence>
<name>A0AA39H7U1_9BILA</name>
<evidence type="ECO:0000256" key="1">
    <source>
        <dbReference type="SAM" id="SignalP"/>
    </source>
</evidence>